<evidence type="ECO:0000259" key="9">
    <source>
        <dbReference type="PROSITE" id="PS50111"/>
    </source>
</evidence>
<dbReference type="PROSITE" id="PS50111">
    <property type="entry name" value="CHEMOTAXIS_TRANSDUC_2"/>
    <property type="match status" value="1"/>
</dbReference>
<dbReference type="CDD" id="cd11386">
    <property type="entry name" value="MCP_signal"/>
    <property type="match status" value="1"/>
</dbReference>
<gene>
    <name evidence="12" type="ORF">AAIA72_10500</name>
</gene>
<dbReference type="Pfam" id="PF18947">
    <property type="entry name" value="HAMP_2"/>
    <property type="match status" value="1"/>
</dbReference>
<keyword evidence="8" id="KW-0812">Transmembrane</keyword>
<feature type="domain" description="PAS" evidence="10">
    <location>
        <begin position="258"/>
        <end position="300"/>
    </location>
</feature>
<dbReference type="InterPro" id="IPR035965">
    <property type="entry name" value="PAS-like_dom_sf"/>
</dbReference>
<dbReference type="SMART" id="SM00304">
    <property type="entry name" value="HAMP"/>
    <property type="match status" value="2"/>
</dbReference>
<dbReference type="InterPro" id="IPR051310">
    <property type="entry name" value="MCP_chemotaxis"/>
</dbReference>
<feature type="coiled-coil region" evidence="6">
    <location>
        <begin position="677"/>
        <end position="704"/>
    </location>
</feature>
<dbReference type="Pfam" id="PF00015">
    <property type="entry name" value="MCPsignal"/>
    <property type="match status" value="1"/>
</dbReference>
<dbReference type="PROSITE" id="PS50885">
    <property type="entry name" value="HAMP"/>
    <property type="match status" value="1"/>
</dbReference>
<accession>A0AB39UT89</accession>
<dbReference type="FunFam" id="3.30.450.20:FF:000075">
    <property type="entry name" value="Methyl-accepting chemotaxis protein"/>
    <property type="match status" value="1"/>
</dbReference>
<dbReference type="SUPFAM" id="SSF58104">
    <property type="entry name" value="Methyl-accepting chemotaxis protein (MCP) signaling domain"/>
    <property type="match status" value="1"/>
</dbReference>
<sequence length="774" mass="84471">MSIRQAMIRFATLMVGALVILAALTLYELRDIRTTADSTGEAVHLVREVTLLDMYHEGLEAATYRHLAAVLAQDQAGMEEVAAEADDVIRAMQQTYERLRALRLTDEEAELIQRVETPLKRYFEAARRQLRTTNEVAFQQGNDAFRSAFEDLESALEKAGETIVSDADARVQRTLASVSLASWVMTLGVLAVMVIAALNLLRLWRFLQAEIGGEPAEVAEIARQIRSGNLRLALDDQRPGLYGELRAMQQNLKTQFEEISRLRQALETVTTNVMVADDQFNIVYMNPAIKRMFEVAEAEIREVFPDFRADDLIGKNIDLFHKNPAHQRQLLSHLNGVHKARIAIGSRHFDLTAAPVIGPDGERLGSVVEWADITQQLKVEQEIQNLVEKAAAGKLDARIGLEDKEGFALNLSRGLNTILDQIQKVFDDVQRTAEALANGDLTVSLDTGYQGQYGTIARALNNAVDKLHHAIRAIVQSTRTIQQAMTEVATGNSQLSERTEKQSSNLEETASAMEELAANVRNTATNAREANELAVQTQSKAEQGGEIVRRTIASMQEINAASSRISDIIEVIDDIAFQTNLLALNASVEAARAGEHGRGFAVVATEVRNLAQRSATSAREIKELIEDSVRKVEAGGKLVNESGDALAEIIANVKKVTGYISDIAGATEEQSSGIEQVNRAVSELDEITQQNAALAEEVASASESAIESADAMAHQVAFFRVDGVEAVTAGAPRQVAAAPPHGVPGDKPGAATDQIVSPLKPGKTEDSEDEWEEF</sequence>
<evidence type="ECO:0000259" key="11">
    <source>
        <dbReference type="PROSITE" id="PS50885"/>
    </source>
</evidence>
<feature type="transmembrane region" description="Helical" evidence="8">
    <location>
        <begin position="180"/>
        <end position="201"/>
    </location>
</feature>
<dbReference type="GO" id="GO:0005886">
    <property type="term" value="C:plasma membrane"/>
    <property type="evidence" value="ECO:0007669"/>
    <property type="project" value="TreeGrafter"/>
</dbReference>
<evidence type="ECO:0000256" key="5">
    <source>
        <dbReference type="PROSITE-ProRule" id="PRU00284"/>
    </source>
</evidence>
<dbReference type="RefSeq" id="WP_369600273.1">
    <property type="nucleotide sequence ID" value="NZ_CP154858.1"/>
</dbReference>
<dbReference type="InterPro" id="IPR004090">
    <property type="entry name" value="Chemotax_Me-accpt_rcpt"/>
</dbReference>
<reference evidence="12" key="1">
    <citation type="submission" date="2024-05" db="EMBL/GenBank/DDBJ databases">
        <title>Genome sequencing of novel strain.</title>
        <authorList>
            <person name="Ganbat D."/>
            <person name="Ganbat S."/>
            <person name="Lee S.-J."/>
        </authorList>
    </citation>
    <scope>NUCLEOTIDE SEQUENCE</scope>
    <source>
        <strain evidence="12">SMD15-11</strain>
    </source>
</reference>
<feature type="coiled-coil region" evidence="6">
    <location>
        <begin position="496"/>
        <end position="533"/>
    </location>
</feature>
<evidence type="ECO:0000256" key="8">
    <source>
        <dbReference type="SAM" id="Phobius"/>
    </source>
</evidence>
<dbReference type="GO" id="GO:0004888">
    <property type="term" value="F:transmembrane signaling receptor activity"/>
    <property type="evidence" value="ECO:0007669"/>
    <property type="project" value="InterPro"/>
</dbReference>
<dbReference type="FunFam" id="1.10.287.950:FF:000001">
    <property type="entry name" value="Methyl-accepting chemotaxis sensory transducer"/>
    <property type="match status" value="1"/>
</dbReference>
<dbReference type="SMART" id="SM00283">
    <property type="entry name" value="MA"/>
    <property type="match status" value="1"/>
</dbReference>
<keyword evidence="3 5" id="KW-0807">Transducer</keyword>
<dbReference type="AlphaFoldDB" id="A0AB39UT89"/>
<evidence type="ECO:0000256" key="6">
    <source>
        <dbReference type="SAM" id="Coils"/>
    </source>
</evidence>
<dbReference type="PROSITE" id="PS50112">
    <property type="entry name" value="PAS"/>
    <property type="match status" value="1"/>
</dbReference>
<evidence type="ECO:0000256" key="1">
    <source>
        <dbReference type="ARBA" id="ARBA00004370"/>
    </source>
</evidence>
<dbReference type="InterPro" id="IPR000014">
    <property type="entry name" value="PAS"/>
</dbReference>
<dbReference type="SUPFAM" id="SSF55785">
    <property type="entry name" value="PYP-like sensor domain (PAS domain)"/>
    <property type="match status" value="1"/>
</dbReference>
<dbReference type="GO" id="GO:0006935">
    <property type="term" value="P:chemotaxis"/>
    <property type="evidence" value="ECO:0007669"/>
    <property type="project" value="InterPro"/>
</dbReference>
<evidence type="ECO:0000259" key="10">
    <source>
        <dbReference type="PROSITE" id="PS50112"/>
    </source>
</evidence>
<dbReference type="PRINTS" id="PR00260">
    <property type="entry name" value="CHEMTRNSDUCR"/>
</dbReference>
<dbReference type="InterPro" id="IPR003660">
    <property type="entry name" value="HAMP_dom"/>
</dbReference>
<keyword evidence="2" id="KW-0488">Methylation</keyword>
<name>A0AB39UT89_9GAMM</name>
<evidence type="ECO:0000256" key="2">
    <source>
        <dbReference type="ARBA" id="ARBA00022481"/>
    </source>
</evidence>
<organism evidence="12">
    <name type="scientific">Thermohahella caldifontis</name>
    <dbReference type="NCBI Taxonomy" id="3142973"/>
    <lineage>
        <taxon>Bacteria</taxon>
        <taxon>Pseudomonadati</taxon>
        <taxon>Pseudomonadota</taxon>
        <taxon>Gammaproteobacteria</taxon>
        <taxon>Oceanospirillales</taxon>
        <taxon>Hahellaceae</taxon>
        <taxon>Thermohahella</taxon>
    </lineage>
</organism>
<evidence type="ECO:0000256" key="3">
    <source>
        <dbReference type="ARBA" id="ARBA00023224"/>
    </source>
</evidence>
<evidence type="ECO:0000256" key="7">
    <source>
        <dbReference type="SAM" id="MobiDB-lite"/>
    </source>
</evidence>
<feature type="region of interest" description="Disordered" evidence="7">
    <location>
        <begin position="732"/>
        <end position="774"/>
    </location>
</feature>
<dbReference type="KEGG" id="tcd:AAIA72_10500"/>
<dbReference type="GO" id="GO:0007165">
    <property type="term" value="P:signal transduction"/>
    <property type="evidence" value="ECO:0007669"/>
    <property type="project" value="UniProtKB-KW"/>
</dbReference>
<dbReference type="Pfam" id="PF13188">
    <property type="entry name" value="PAS_8"/>
    <property type="match status" value="1"/>
</dbReference>
<protein>
    <submittedName>
        <fullName evidence="12">Methyl-accepting chemotaxis protein</fullName>
    </submittedName>
</protein>
<dbReference type="Gene3D" id="3.30.450.20">
    <property type="entry name" value="PAS domain"/>
    <property type="match status" value="1"/>
</dbReference>
<proteinExistence type="inferred from homology"/>
<comment type="similarity">
    <text evidence="4">Belongs to the methyl-accepting chemotaxis (MCP) protein family.</text>
</comment>
<dbReference type="InterPro" id="IPR004089">
    <property type="entry name" value="MCPsignal_dom"/>
</dbReference>
<dbReference type="PANTHER" id="PTHR43531:SF14">
    <property type="entry name" value="METHYL-ACCEPTING CHEMOTAXIS PROTEIN I-RELATED"/>
    <property type="match status" value="1"/>
</dbReference>
<evidence type="ECO:0000256" key="4">
    <source>
        <dbReference type="ARBA" id="ARBA00029447"/>
    </source>
</evidence>
<feature type="domain" description="Methyl-accepting transducer" evidence="9">
    <location>
        <begin position="477"/>
        <end position="706"/>
    </location>
</feature>
<comment type="subcellular location">
    <subcellularLocation>
        <location evidence="1">Membrane</location>
    </subcellularLocation>
</comment>
<keyword evidence="6" id="KW-0175">Coiled coil</keyword>
<dbReference type="EMBL" id="CP154858">
    <property type="protein sequence ID" value="XDT71235.1"/>
    <property type="molecule type" value="Genomic_DNA"/>
</dbReference>
<dbReference type="CDD" id="cd00130">
    <property type="entry name" value="PAS"/>
    <property type="match status" value="1"/>
</dbReference>
<keyword evidence="8" id="KW-0472">Membrane</keyword>
<evidence type="ECO:0000313" key="12">
    <source>
        <dbReference type="EMBL" id="XDT71235.1"/>
    </source>
</evidence>
<keyword evidence="8" id="KW-1133">Transmembrane helix</keyword>
<feature type="domain" description="HAMP" evidence="11">
    <location>
        <begin position="420"/>
        <end position="472"/>
    </location>
</feature>
<dbReference type="Gene3D" id="1.10.287.950">
    <property type="entry name" value="Methyl-accepting chemotaxis protein"/>
    <property type="match status" value="1"/>
</dbReference>
<dbReference type="PANTHER" id="PTHR43531">
    <property type="entry name" value="PROTEIN ICFG"/>
    <property type="match status" value="1"/>
</dbReference>